<dbReference type="AlphaFoldDB" id="A0A251RHM5"/>
<keyword evidence="3" id="KW-1185">Reference proteome</keyword>
<sequence>MVLASEDMSEGQDEEEDDAERVENSKFNIELVIHQTELFRIEGLDDELTLGRKSIKKKLKRCHGCSDLRRETEKIRPSPF</sequence>
<dbReference type="EMBL" id="CM007651">
    <property type="protein sequence ID" value="ONI35574.1"/>
    <property type="molecule type" value="Genomic_DNA"/>
</dbReference>
<organism evidence="2 3">
    <name type="scientific">Prunus persica</name>
    <name type="common">Peach</name>
    <name type="synonym">Amygdalus persica</name>
    <dbReference type="NCBI Taxonomy" id="3760"/>
    <lineage>
        <taxon>Eukaryota</taxon>
        <taxon>Viridiplantae</taxon>
        <taxon>Streptophyta</taxon>
        <taxon>Embryophyta</taxon>
        <taxon>Tracheophyta</taxon>
        <taxon>Spermatophyta</taxon>
        <taxon>Magnoliopsida</taxon>
        <taxon>eudicotyledons</taxon>
        <taxon>Gunneridae</taxon>
        <taxon>Pentapetalae</taxon>
        <taxon>rosids</taxon>
        <taxon>fabids</taxon>
        <taxon>Rosales</taxon>
        <taxon>Rosaceae</taxon>
        <taxon>Amygdaloideae</taxon>
        <taxon>Amygdaleae</taxon>
        <taxon>Prunus</taxon>
    </lineage>
</organism>
<feature type="region of interest" description="Disordered" evidence="1">
    <location>
        <begin position="1"/>
        <end position="23"/>
    </location>
</feature>
<protein>
    <submittedName>
        <fullName evidence="2">Uncharacterized protein</fullName>
    </submittedName>
</protein>
<gene>
    <name evidence="2" type="ORF">PRUPE_1G543800</name>
</gene>
<reference evidence="2 3" key="1">
    <citation type="journal article" date="2013" name="Nat. Genet.">
        <title>The high-quality draft genome of peach (Prunus persica) identifies unique patterns of genetic diversity, domestication and genome evolution.</title>
        <authorList>
            <consortium name="International Peach Genome Initiative"/>
            <person name="Verde I."/>
            <person name="Abbott A.G."/>
            <person name="Scalabrin S."/>
            <person name="Jung S."/>
            <person name="Shu S."/>
            <person name="Marroni F."/>
            <person name="Zhebentyayeva T."/>
            <person name="Dettori M.T."/>
            <person name="Grimwood J."/>
            <person name="Cattonaro F."/>
            <person name="Zuccolo A."/>
            <person name="Rossini L."/>
            <person name="Jenkins J."/>
            <person name="Vendramin E."/>
            <person name="Meisel L.A."/>
            <person name="Decroocq V."/>
            <person name="Sosinski B."/>
            <person name="Prochnik S."/>
            <person name="Mitros T."/>
            <person name="Policriti A."/>
            <person name="Cipriani G."/>
            <person name="Dondini L."/>
            <person name="Ficklin S."/>
            <person name="Goodstein D.M."/>
            <person name="Xuan P."/>
            <person name="Del Fabbro C."/>
            <person name="Aramini V."/>
            <person name="Copetti D."/>
            <person name="Gonzalez S."/>
            <person name="Horner D.S."/>
            <person name="Falchi R."/>
            <person name="Lucas S."/>
            <person name="Mica E."/>
            <person name="Maldonado J."/>
            <person name="Lazzari B."/>
            <person name="Bielenberg D."/>
            <person name="Pirona R."/>
            <person name="Miculan M."/>
            <person name="Barakat A."/>
            <person name="Testolin R."/>
            <person name="Stella A."/>
            <person name="Tartarini S."/>
            <person name="Tonutti P."/>
            <person name="Arus P."/>
            <person name="Orellana A."/>
            <person name="Wells C."/>
            <person name="Main D."/>
            <person name="Vizzotto G."/>
            <person name="Silva H."/>
            <person name="Salamini F."/>
            <person name="Schmutz J."/>
            <person name="Morgante M."/>
            <person name="Rokhsar D.S."/>
        </authorList>
    </citation>
    <scope>NUCLEOTIDE SEQUENCE [LARGE SCALE GENOMIC DNA]</scope>
    <source>
        <strain evidence="3">cv. Nemared</strain>
    </source>
</reference>
<proteinExistence type="predicted"/>
<evidence type="ECO:0000256" key="1">
    <source>
        <dbReference type="SAM" id="MobiDB-lite"/>
    </source>
</evidence>
<evidence type="ECO:0000313" key="2">
    <source>
        <dbReference type="EMBL" id="ONI35574.1"/>
    </source>
</evidence>
<accession>A0A251RHM5</accession>
<dbReference type="Proteomes" id="UP000006882">
    <property type="component" value="Chromosome G1"/>
</dbReference>
<name>A0A251RHM5_PRUPE</name>
<feature type="compositionally biased region" description="Acidic residues" evidence="1">
    <location>
        <begin position="7"/>
        <end position="20"/>
    </location>
</feature>
<dbReference type="Gramene" id="ONI35574">
    <property type="protein sequence ID" value="ONI35574"/>
    <property type="gene ID" value="PRUPE_1G543800"/>
</dbReference>
<evidence type="ECO:0000313" key="3">
    <source>
        <dbReference type="Proteomes" id="UP000006882"/>
    </source>
</evidence>